<dbReference type="PANTHER" id="PTHR45772">
    <property type="entry name" value="CONSERVED COMPONENT OF ABC TRANSPORTER FOR NATURAL AMINO ACIDS-RELATED"/>
    <property type="match status" value="1"/>
</dbReference>
<feature type="domain" description="ABC transporter" evidence="4">
    <location>
        <begin position="4"/>
        <end position="252"/>
    </location>
</feature>
<dbReference type="FunFam" id="3.40.50.300:FF:000421">
    <property type="entry name" value="Branched-chain amino acid ABC transporter ATP-binding protein"/>
    <property type="match status" value="1"/>
</dbReference>
<dbReference type="STRING" id="1678840.ATC1_11222"/>
<accession>A0A0K8PAX0</accession>
<dbReference type="GO" id="GO:0015808">
    <property type="term" value="P:L-alanine transport"/>
    <property type="evidence" value="ECO:0007669"/>
    <property type="project" value="TreeGrafter"/>
</dbReference>
<sequence>MSVLKADHISIQFGGLRAVNDFSLDLQEKELYSIIGPNGAGKTTVFNMLTGIYQPTEGSIYIDGKLMAGCKPYQFTAAGLARTFQNIRLFHGATVLDNVKMAHSFKTDYNFFNMLTRTGKYHSEERRITEKSMELLEMFDLQDKKDFFANNLPYGEQRKLEIVRALATEPKVILLDEPAAGMNPNEIDDVVNLILRVQKELGKAILVIEHHMKMVMKIAEYIKVLDFGETISEGTPEKVQNDPKVIEAYLGGHANASRS</sequence>
<evidence type="ECO:0000313" key="6">
    <source>
        <dbReference type="Proteomes" id="UP000053370"/>
    </source>
</evidence>
<dbReference type="InterPro" id="IPR051120">
    <property type="entry name" value="ABC_AA/LPS_Transport"/>
</dbReference>
<dbReference type="AlphaFoldDB" id="A0A0K8PAX0"/>
<evidence type="ECO:0000256" key="1">
    <source>
        <dbReference type="ARBA" id="ARBA00022448"/>
    </source>
</evidence>
<dbReference type="GO" id="GO:0016887">
    <property type="term" value="F:ATP hydrolysis activity"/>
    <property type="evidence" value="ECO:0007669"/>
    <property type="project" value="InterPro"/>
</dbReference>
<dbReference type="SMART" id="SM00382">
    <property type="entry name" value="AAA"/>
    <property type="match status" value="1"/>
</dbReference>
<proteinExistence type="predicted"/>
<gene>
    <name evidence="5" type="ORF">ATC1_11222</name>
</gene>
<dbReference type="CDD" id="cd03219">
    <property type="entry name" value="ABC_Mj1267_LivG_branched"/>
    <property type="match status" value="1"/>
</dbReference>
<keyword evidence="1" id="KW-0813">Transport</keyword>
<dbReference type="InterPro" id="IPR003593">
    <property type="entry name" value="AAA+_ATPase"/>
</dbReference>
<protein>
    <submittedName>
        <fullName evidence="5">Amino acid/amide ABC transporter ATP-binding protein 1, HAAT family</fullName>
    </submittedName>
</protein>
<dbReference type="Gene3D" id="3.40.50.300">
    <property type="entry name" value="P-loop containing nucleotide triphosphate hydrolases"/>
    <property type="match status" value="1"/>
</dbReference>
<dbReference type="GO" id="GO:1903805">
    <property type="term" value="P:L-valine import across plasma membrane"/>
    <property type="evidence" value="ECO:0007669"/>
    <property type="project" value="TreeGrafter"/>
</dbReference>
<dbReference type="Proteomes" id="UP000053370">
    <property type="component" value="Unassembled WGS sequence"/>
</dbReference>
<evidence type="ECO:0000256" key="3">
    <source>
        <dbReference type="ARBA" id="ARBA00022840"/>
    </source>
</evidence>
<dbReference type="OrthoDB" id="9805514at2"/>
<keyword evidence="6" id="KW-1185">Reference proteome</keyword>
<dbReference type="GO" id="GO:0015188">
    <property type="term" value="F:L-isoleucine transmembrane transporter activity"/>
    <property type="evidence" value="ECO:0007669"/>
    <property type="project" value="TreeGrafter"/>
</dbReference>
<dbReference type="Pfam" id="PF00005">
    <property type="entry name" value="ABC_tran"/>
    <property type="match status" value="1"/>
</dbReference>
<dbReference type="GO" id="GO:1903806">
    <property type="term" value="P:L-isoleucine import across plasma membrane"/>
    <property type="evidence" value="ECO:0007669"/>
    <property type="project" value="TreeGrafter"/>
</dbReference>
<dbReference type="GO" id="GO:0005886">
    <property type="term" value="C:plasma membrane"/>
    <property type="evidence" value="ECO:0007669"/>
    <property type="project" value="TreeGrafter"/>
</dbReference>
<dbReference type="RefSeq" id="WP_062277322.1">
    <property type="nucleotide sequence ID" value="NZ_DF968179.1"/>
</dbReference>
<dbReference type="InterPro" id="IPR003439">
    <property type="entry name" value="ABC_transporter-like_ATP-bd"/>
</dbReference>
<reference evidence="5" key="1">
    <citation type="journal article" date="2015" name="Genome Announc.">
        <title>Draft Genome Sequence of Anaerolineae Strain TC1, a Novel Isolate from a Methanogenic Wastewater Treatment System.</title>
        <authorList>
            <person name="Matsuura N."/>
            <person name="Tourlousse D.M."/>
            <person name="Sun L."/>
            <person name="Toyonaga M."/>
            <person name="Kuroda K."/>
            <person name="Ohashi A."/>
            <person name="Cruz R."/>
            <person name="Yamaguchi T."/>
            <person name="Sekiguchi Y."/>
        </authorList>
    </citation>
    <scope>NUCLEOTIDE SEQUENCE [LARGE SCALE GENOMIC DNA]</scope>
    <source>
        <strain evidence="5">TC1</strain>
    </source>
</reference>
<dbReference type="EMBL" id="DF968179">
    <property type="protein sequence ID" value="GAP39295.1"/>
    <property type="molecule type" value="Genomic_DNA"/>
</dbReference>
<dbReference type="PROSITE" id="PS50893">
    <property type="entry name" value="ABC_TRANSPORTER_2"/>
    <property type="match status" value="1"/>
</dbReference>
<name>A0A0K8PAX0_9CHLR</name>
<evidence type="ECO:0000256" key="2">
    <source>
        <dbReference type="ARBA" id="ARBA00022741"/>
    </source>
</evidence>
<dbReference type="GO" id="GO:0005524">
    <property type="term" value="F:ATP binding"/>
    <property type="evidence" value="ECO:0007669"/>
    <property type="project" value="UniProtKB-KW"/>
</dbReference>
<dbReference type="PATRIC" id="fig|1678840.3.peg.260"/>
<organism evidence="5">
    <name type="scientific">Flexilinea flocculi</name>
    <dbReference type="NCBI Taxonomy" id="1678840"/>
    <lineage>
        <taxon>Bacteria</taxon>
        <taxon>Bacillati</taxon>
        <taxon>Chloroflexota</taxon>
        <taxon>Anaerolineae</taxon>
        <taxon>Anaerolineales</taxon>
        <taxon>Anaerolineaceae</taxon>
        <taxon>Flexilinea</taxon>
    </lineage>
</organism>
<dbReference type="PANTHER" id="PTHR45772:SF7">
    <property type="entry name" value="AMINO ACID ABC TRANSPORTER ATP-BINDING PROTEIN"/>
    <property type="match status" value="1"/>
</dbReference>
<dbReference type="InterPro" id="IPR032823">
    <property type="entry name" value="BCA_ABC_TP_C"/>
</dbReference>
<evidence type="ECO:0000259" key="4">
    <source>
        <dbReference type="PROSITE" id="PS50893"/>
    </source>
</evidence>
<dbReference type="Pfam" id="PF12399">
    <property type="entry name" value="BCA_ABC_TP_C"/>
    <property type="match status" value="1"/>
</dbReference>
<dbReference type="InterPro" id="IPR027417">
    <property type="entry name" value="P-loop_NTPase"/>
</dbReference>
<keyword evidence="3 5" id="KW-0067">ATP-binding</keyword>
<keyword evidence="2" id="KW-0547">Nucleotide-binding</keyword>
<dbReference type="GO" id="GO:0042941">
    <property type="term" value="P:D-alanine transmembrane transport"/>
    <property type="evidence" value="ECO:0007669"/>
    <property type="project" value="TreeGrafter"/>
</dbReference>
<evidence type="ECO:0000313" key="5">
    <source>
        <dbReference type="EMBL" id="GAP39295.1"/>
    </source>
</evidence>
<dbReference type="GO" id="GO:0005304">
    <property type="term" value="F:L-valine transmembrane transporter activity"/>
    <property type="evidence" value="ECO:0007669"/>
    <property type="project" value="TreeGrafter"/>
</dbReference>
<dbReference type="SUPFAM" id="SSF52540">
    <property type="entry name" value="P-loop containing nucleoside triphosphate hydrolases"/>
    <property type="match status" value="1"/>
</dbReference>
<dbReference type="GO" id="GO:0015192">
    <property type="term" value="F:L-phenylalanine transmembrane transporter activity"/>
    <property type="evidence" value="ECO:0007669"/>
    <property type="project" value="TreeGrafter"/>
</dbReference>